<dbReference type="Gene3D" id="3.30.530.20">
    <property type="match status" value="1"/>
</dbReference>
<evidence type="ECO:0000313" key="4">
    <source>
        <dbReference type="Proteomes" id="UP001589870"/>
    </source>
</evidence>
<sequence length="189" mass="20594">MKRVLFGAATLLGTGAAVARWLAARGRAPVATKDPKESLRWLGVTINLPREEVMPDGVPPRPLSRLDVEVRAEQAPGDRGTELYARPRRAVPTGPMAILGRLRGTDPRQEVRKALRDAKSILETGEVLRPEPELAGIQKTKTALTAPKSRAESIAQPVRADRSGERRQPGLRDRVLTLAARRAPGEGRL</sequence>
<dbReference type="Proteomes" id="UP001589870">
    <property type="component" value="Unassembled WGS sequence"/>
</dbReference>
<keyword evidence="4" id="KW-1185">Reference proteome</keyword>
<feature type="compositionally biased region" description="Basic and acidic residues" evidence="1">
    <location>
        <begin position="159"/>
        <end position="175"/>
    </location>
</feature>
<feature type="chain" id="PRO_5047105990" evidence="2">
    <location>
        <begin position="20"/>
        <end position="189"/>
    </location>
</feature>
<comment type="caution">
    <text evidence="3">The sequence shown here is derived from an EMBL/GenBank/DDBJ whole genome shotgun (WGS) entry which is preliminary data.</text>
</comment>
<feature type="region of interest" description="Disordered" evidence="1">
    <location>
        <begin position="140"/>
        <end position="189"/>
    </location>
</feature>
<organism evidence="3 4">
    <name type="scientific">Sphaerimonospora cavernae</name>
    <dbReference type="NCBI Taxonomy" id="1740611"/>
    <lineage>
        <taxon>Bacteria</taxon>
        <taxon>Bacillati</taxon>
        <taxon>Actinomycetota</taxon>
        <taxon>Actinomycetes</taxon>
        <taxon>Streptosporangiales</taxon>
        <taxon>Streptosporangiaceae</taxon>
        <taxon>Sphaerimonospora</taxon>
    </lineage>
</organism>
<dbReference type="RefSeq" id="WP_394303068.1">
    <property type="nucleotide sequence ID" value="NZ_JBHMQT010000047.1"/>
</dbReference>
<dbReference type="EMBL" id="JBHMQT010000047">
    <property type="protein sequence ID" value="MFC0865018.1"/>
    <property type="molecule type" value="Genomic_DNA"/>
</dbReference>
<accession>A0ABV6UA20</accession>
<dbReference type="InterPro" id="IPR023393">
    <property type="entry name" value="START-like_dom_sf"/>
</dbReference>
<evidence type="ECO:0000256" key="1">
    <source>
        <dbReference type="SAM" id="MobiDB-lite"/>
    </source>
</evidence>
<gene>
    <name evidence="3" type="ORF">ACFHYQ_22245</name>
</gene>
<protein>
    <submittedName>
        <fullName evidence="3">Uncharacterized protein</fullName>
    </submittedName>
</protein>
<proteinExistence type="predicted"/>
<evidence type="ECO:0000313" key="3">
    <source>
        <dbReference type="EMBL" id="MFC0865018.1"/>
    </source>
</evidence>
<name>A0ABV6UA20_9ACTN</name>
<keyword evidence="2" id="KW-0732">Signal</keyword>
<evidence type="ECO:0000256" key="2">
    <source>
        <dbReference type="SAM" id="SignalP"/>
    </source>
</evidence>
<reference evidence="3 4" key="1">
    <citation type="submission" date="2024-09" db="EMBL/GenBank/DDBJ databases">
        <authorList>
            <person name="Sun Q."/>
            <person name="Mori K."/>
        </authorList>
    </citation>
    <scope>NUCLEOTIDE SEQUENCE [LARGE SCALE GENOMIC DNA]</scope>
    <source>
        <strain evidence="3 4">TBRC 1851</strain>
    </source>
</reference>
<feature type="signal peptide" evidence="2">
    <location>
        <begin position="1"/>
        <end position="19"/>
    </location>
</feature>